<sequence>MTYFPDLAPYDYLPETVPHGVELLTVGWLEPGHDFETEAEPLAAAFWPNLITLAADHPVAVTRSVHGCRFRHLFEADYQYRAVYGTRVLYLGSAEIRVVAADGRWLTAPTLVVHYVRDHGYRPPPEFVEAVAAMRVAPE</sequence>
<protein>
    <recommendedName>
        <fullName evidence="1">DUF7919 domain-containing protein</fullName>
    </recommendedName>
</protein>
<dbReference type="eggNOG" id="ENOG503375I">
    <property type="taxonomic scope" value="Bacteria"/>
</dbReference>
<evidence type="ECO:0000259" key="1">
    <source>
        <dbReference type="Pfam" id="PF25535"/>
    </source>
</evidence>
<gene>
    <name evidence="2" type="ordered locus">Caci_8085</name>
</gene>
<dbReference type="STRING" id="479433.Caci_8085"/>
<dbReference type="Proteomes" id="UP000000851">
    <property type="component" value="Chromosome"/>
</dbReference>
<reference evidence="2 3" key="1">
    <citation type="journal article" date="2009" name="Stand. Genomic Sci.">
        <title>Complete genome sequence of Catenulispora acidiphila type strain (ID 139908).</title>
        <authorList>
            <person name="Copeland A."/>
            <person name="Lapidus A."/>
            <person name="Glavina Del Rio T."/>
            <person name="Nolan M."/>
            <person name="Lucas S."/>
            <person name="Chen F."/>
            <person name="Tice H."/>
            <person name="Cheng J.F."/>
            <person name="Bruce D."/>
            <person name="Goodwin L."/>
            <person name="Pitluck S."/>
            <person name="Mikhailova N."/>
            <person name="Pati A."/>
            <person name="Ivanova N."/>
            <person name="Mavromatis K."/>
            <person name="Chen A."/>
            <person name="Palaniappan K."/>
            <person name="Chain P."/>
            <person name="Land M."/>
            <person name="Hauser L."/>
            <person name="Chang Y.J."/>
            <person name="Jeffries C.D."/>
            <person name="Chertkov O."/>
            <person name="Brettin T."/>
            <person name="Detter J.C."/>
            <person name="Han C."/>
            <person name="Ali Z."/>
            <person name="Tindall B.J."/>
            <person name="Goker M."/>
            <person name="Bristow J."/>
            <person name="Eisen J.A."/>
            <person name="Markowitz V."/>
            <person name="Hugenholtz P."/>
            <person name="Kyrpides N.C."/>
            <person name="Klenk H.P."/>
        </authorList>
    </citation>
    <scope>NUCLEOTIDE SEQUENCE [LARGE SCALE GENOMIC DNA]</scope>
    <source>
        <strain evidence="3">DSM 44928 / JCM 14897 / NBRC 102108 / NRRL B-24433 / ID139908</strain>
    </source>
</reference>
<keyword evidence="3" id="KW-1185">Reference proteome</keyword>
<dbReference type="RefSeq" id="WP_015796633.1">
    <property type="nucleotide sequence ID" value="NC_013131.1"/>
</dbReference>
<name>C7QH58_CATAD</name>
<dbReference type="EMBL" id="CP001700">
    <property type="protein sequence ID" value="ACU76908.1"/>
    <property type="molecule type" value="Genomic_DNA"/>
</dbReference>
<accession>C7QH58</accession>
<evidence type="ECO:0000313" key="3">
    <source>
        <dbReference type="Proteomes" id="UP000000851"/>
    </source>
</evidence>
<dbReference type="Pfam" id="PF25535">
    <property type="entry name" value="DUF7919"/>
    <property type="match status" value="1"/>
</dbReference>
<feature type="domain" description="DUF7919" evidence="1">
    <location>
        <begin position="2"/>
        <end position="131"/>
    </location>
</feature>
<evidence type="ECO:0000313" key="2">
    <source>
        <dbReference type="EMBL" id="ACU76908.1"/>
    </source>
</evidence>
<dbReference type="KEGG" id="cai:Caci_8085"/>
<dbReference type="HOGENOM" id="CLU_133158_0_0_11"/>
<dbReference type="AlphaFoldDB" id="C7QH58"/>
<dbReference type="OrthoDB" id="5523878at2"/>
<dbReference type="InParanoid" id="C7QH58"/>
<dbReference type="InterPro" id="IPR057679">
    <property type="entry name" value="DUF7919"/>
</dbReference>
<proteinExistence type="predicted"/>
<organism evidence="2 3">
    <name type="scientific">Catenulispora acidiphila (strain DSM 44928 / JCM 14897 / NBRC 102108 / NRRL B-24433 / ID139908)</name>
    <dbReference type="NCBI Taxonomy" id="479433"/>
    <lineage>
        <taxon>Bacteria</taxon>
        <taxon>Bacillati</taxon>
        <taxon>Actinomycetota</taxon>
        <taxon>Actinomycetes</taxon>
        <taxon>Catenulisporales</taxon>
        <taxon>Catenulisporaceae</taxon>
        <taxon>Catenulispora</taxon>
    </lineage>
</organism>